<accession>A0ABR4BR23</accession>
<comment type="caution">
    <text evidence="2">The sequence shown here is derived from an EMBL/GenBank/DDBJ whole genome shotgun (WGS) entry which is preliminary data.</text>
</comment>
<keyword evidence="3" id="KW-1185">Reference proteome</keyword>
<dbReference type="EMBL" id="JBHFEH010000001">
    <property type="protein sequence ID" value="KAL2059434.1"/>
    <property type="molecule type" value="Genomic_DNA"/>
</dbReference>
<feature type="region of interest" description="Disordered" evidence="1">
    <location>
        <begin position="1"/>
        <end position="26"/>
    </location>
</feature>
<proteinExistence type="predicted"/>
<evidence type="ECO:0000313" key="3">
    <source>
        <dbReference type="Proteomes" id="UP001590951"/>
    </source>
</evidence>
<name>A0ABR4BR23_9LECA</name>
<reference evidence="2 3" key="1">
    <citation type="submission" date="2024-09" db="EMBL/GenBank/DDBJ databases">
        <title>Rethinking Asexuality: The Enigmatic Case of Functional Sexual Genes in Lepraria (Stereocaulaceae).</title>
        <authorList>
            <person name="Doellman M."/>
            <person name="Sun Y."/>
            <person name="Barcenas-Pena A."/>
            <person name="Lumbsch H.T."/>
            <person name="Grewe F."/>
        </authorList>
    </citation>
    <scope>NUCLEOTIDE SEQUENCE [LARGE SCALE GENOMIC DNA]</scope>
    <source>
        <strain evidence="2 3">Grewe 0041</strain>
    </source>
</reference>
<evidence type="ECO:0000256" key="1">
    <source>
        <dbReference type="SAM" id="MobiDB-lite"/>
    </source>
</evidence>
<evidence type="ECO:0000313" key="2">
    <source>
        <dbReference type="EMBL" id="KAL2059434.1"/>
    </source>
</evidence>
<gene>
    <name evidence="2" type="ORF">ABVK25_000727</name>
</gene>
<sequence length="133" mass="14530">MSRTFYRRHPFLPRHPAGPMEPPVTSVSNMASRLQLPNRSSMEEAKLDIDTVHSLTDKEIVETGGRITSAFTGIIADSFGTCIGCFGNIGDVRPIDWTLGVYPAGVASNAKMGVWKFSRCTEMLEPGTLLGQQ</sequence>
<dbReference type="Proteomes" id="UP001590951">
    <property type="component" value="Unassembled WGS sequence"/>
</dbReference>
<organism evidence="2 3">
    <name type="scientific">Lepraria finkii</name>
    <dbReference type="NCBI Taxonomy" id="1340010"/>
    <lineage>
        <taxon>Eukaryota</taxon>
        <taxon>Fungi</taxon>
        <taxon>Dikarya</taxon>
        <taxon>Ascomycota</taxon>
        <taxon>Pezizomycotina</taxon>
        <taxon>Lecanoromycetes</taxon>
        <taxon>OSLEUM clade</taxon>
        <taxon>Lecanoromycetidae</taxon>
        <taxon>Lecanorales</taxon>
        <taxon>Lecanorineae</taxon>
        <taxon>Stereocaulaceae</taxon>
        <taxon>Lepraria</taxon>
    </lineage>
</organism>
<feature type="compositionally biased region" description="Basic residues" evidence="1">
    <location>
        <begin position="1"/>
        <end position="12"/>
    </location>
</feature>
<protein>
    <submittedName>
        <fullName evidence="2">Uncharacterized protein</fullName>
    </submittedName>
</protein>